<dbReference type="GO" id="GO:0045277">
    <property type="term" value="C:respiratory chain complex IV"/>
    <property type="evidence" value="ECO:0007669"/>
    <property type="project" value="InterPro"/>
</dbReference>
<evidence type="ECO:0000313" key="12">
    <source>
        <dbReference type="Proteomes" id="UP000283269"/>
    </source>
</evidence>
<dbReference type="EMBL" id="NHYD01003282">
    <property type="protein sequence ID" value="PPQ81119.1"/>
    <property type="molecule type" value="Genomic_DNA"/>
</dbReference>
<keyword evidence="7" id="KW-1133">Transmembrane helix</keyword>
<keyword evidence="5" id="KW-0999">Mitochondrion inner membrane</keyword>
<evidence type="ECO:0000256" key="1">
    <source>
        <dbReference type="ARBA" id="ARBA00004434"/>
    </source>
</evidence>
<evidence type="ECO:0000256" key="7">
    <source>
        <dbReference type="ARBA" id="ARBA00022989"/>
    </source>
</evidence>
<keyword evidence="8" id="KW-0560">Oxidoreductase</keyword>
<dbReference type="OrthoDB" id="186013at2759"/>
<comment type="caution">
    <text evidence="11">The sequence shown here is derived from an EMBL/GenBank/DDBJ whole genome shotgun (WGS) entry which is preliminary data.</text>
</comment>
<dbReference type="InParanoid" id="A0A409WRL4"/>
<evidence type="ECO:0000256" key="6">
    <source>
        <dbReference type="ARBA" id="ARBA00022946"/>
    </source>
</evidence>
<evidence type="ECO:0000256" key="10">
    <source>
        <dbReference type="ARBA" id="ARBA00023136"/>
    </source>
</evidence>
<evidence type="ECO:0000256" key="3">
    <source>
        <dbReference type="ARBA" id="ARBA00008135"/>
    </source>
</evidence>
<dbReference type="Pfam" id="PF02936">
    <property type="entry name" value="COX4"/>
    <property type="match status" value="1"/>
</dbReference>
<proteinExistence type="inferred from homology"/>
<dbReference type="PANTHER" id="PTHR10707:SF10">
    <property type="entry name" value="CYTOCHROME C OXIDASE SUBUNIT 4"/>
    <property type="match status" value="1"/>
</dbReference>
<dbReference type="InterPro" id="IPR036639">
    <property type="entry name" value="Cyt_c_oxidase_su4_sf"/>
</dbReference>
<dbReference type="Proteomes" id="UP000283269">
    <property type="component" value="Unassembled WGS sequence"/>
</dbReference>
<reference evidence="11 12" key="1">
    <citation type="journal article" date="2018" name="Evol. Lett.">
        <title>Horizontal gene cluster transfer increased hallucinogenic mushroom diversity.</title>
        <authorList>
            <person name="Reynolds H.T."/>
            <person name="Vijayakumar V."/>
            <person name="Gluck-Thaler E."/>
            <person name="Korotkin H.B."/>
            <person name="Matheny P.B."/>
            <person name="Slot J.C."/>
        </authorList>
    </citation>
    <scope>NUCLEOTIDE SEQUENCE [LARGE SCALE GENOMIC DNA]</scope>
    <source>
        <strain evidence="11 12">2631</strain>
    </source>
</reference>
<keyword evidence="12" id="KW-1185">Reference proteome</keyword>
<sequence>MIALRLARSAAAAPAPALALKTALPVAQRRCLATATVDHAAHAASSSTATATSASSRATPIPLSNIEAQWAKLNSEEKLSVHEQLEVLQQKDWKELSLDEKKAAYYVAFGPHGARTPSSQPGDNLKIFVATVGLCGAAGALYLIIQQFAQPQPKTLTKEWQEASNERALEAKINPITGISSEGYSGKGFVQSK</sequence>
<dbReference type="GO" id="GO:0005743">
    <property type="term" value="C:mitochondrial inner membrane"/>
    <property type="evidence" value="ECO:0007669"/>
    <property type="project" value="UniProtKB-SubCell"/>
</dbReference>
<dbReference type="InterPro" id="IPR004203">
    <property type="entry name" value="Cyt_c_oxidase_su4_fam"/>
</dbReference>
<evidence type="ECO:0008006" key="13">
    <source>
        <dbReference type="Google" id="ProtNLM"/>
    </source>
</evidence>
<comment type="similarity">
    <text evidence="3">Belongs to the cytochrome c oxidase IV family.</text>
</comment>
<evidence type="ECO:0000256" key="9">
    <source>
        <dbReference type="ARBA" id="ARBA00023128"/>
    </source>
</evidence>
<dbReference type="PANTHER" id="PTHR10707">
    <property type="entry name" value="CYTOCHROME C OXIDASE SUBUNIT IV"/>
    <property type="match status" value="1"/>
</dbReference>
<accession>A0A409WRL4</accession>
<dbReference type="FunCoup" id="A0A409WRL4">
    <property type="interactions" value="68"/>
</dbReference>
<protein>
    <recommendedName>
        <fullName evidence="13">Cytochrome c oxidase subunit IV</fullName>
    </recommendedName>
</protein>
<comment type="pathway">
    <text evidence="2">Energy metabolism; oxidative phosphorylation.</text>
</comment>
<name>A0A409WRL4_PSICY</name>
<evidence type="ECO:0000256" key="4">
    <source>
        <dbReference type="ARBA" id="ARBA00022692"/>
    </source>
</evidence>
<evidence type="ECO:0000313" key="11">
    <source>
        <dbReference type="EMBL" id="PPQ81119.1"/>
    </source>
</evidence>
<dbReference type="GO" id="GO:0006123">
    <property type="term" value="P:mitochondrial electron transport, cytochrome c to oxygen"/>
    <property type="evidence" value="ECO:0007669"/>
    <property type="project" value="InterPro"/>
</dbReference>
<keyword evidence="4" id="KW-0812">Transmembrane</keyword>
<keyword evidence="6" id="KW-0809">Transit peptide</keyword>
<dbReference type="Gene3D" id="1.10.442.10">
    <property type="entry name" value="Cytochrome c oxidase subunit IV"/>
    <property type="match status" value="1"/>
</dbReference>
<keyword evidence="9" id="KW-0496">Mitochondrion</keyword>
<dbReference type="FunFam" id="1.10.442.10:FF:000002">
    <property type="entry name" value="Cytochrome c oxidase subunit V"/>
    <property type="match status" value="1"/>
</dbReference>
<organism evidence="11 12">
    <name type="scientific">Psilocybe cyanescens</name>
    <dbReference type="NCBI Taxonomy" id="93625"/>
    <lineage>
        <taxon>Eukaryota</taxon>
        <taxon>Fungi</taxon>
        <taxon>Dikarya</taxon>
        <taxon>Basidiomycota</taxon>
        <taxon>Agaricomycotina</taxon>
        <taxon>Agaricomycetes</taxon>
        <taxon>Agaricomycetidae</taxon>
        <taxon>Agaricales</taxon>
        <taxon>Agaricineae</taxon>
        <taxon>Strophariaceae</taxon>
        <taxon>Psilocybe</taxon>
    </lineage>
</organism>
<dbReference type="GO" id="GO:0016491">
    <property type="term" value="F:oxidoreductase activity"/>
    <property type="evidence" value="ECO:0007669"/>
    <property type="project" value="UniProtKB-KW"/>
</dbReference>
<keyword evidence="10" id="KW-0472">Membrane</keyword>
<evidence type="ECO:0000256" key="2">
    <source>
        <dbReference type="ARBA" id="ARBA00004673"/>
    </source>
</evidence>
<evidence type="ECO:0000256" key="8">
    <source>
        <dbReference type="ARBA" id="ARBA00023002"/>
    </source>
</evidence>
<dbReference type="CDD" id="cd00922">
    <property type="entry name" value="Cyt_c_Oxidase_IV"/>
    <property type="match status" value="1"/>
</dbReference>
<gene>
    <name evidence="11" type="ORF">CVT25_014758</name>
</gene>
<dbReference type="AlphaFoldDB" id="A0A409WRL4"/>
<comment type="subcellular location">
    <subcellularLocation>
        <location evidence="1">Mitochondrion inner membrane</location>
        <topology evidence="1">Single-pass membrane protein</topology>
    </subcellularLocation>
</comment>
<evidence type="ECO:0000256" key="5">
    <source>
        <dbReference type="ARBA" id="ARBA00022792"/>
    </source>
</evidence>
<dbReference type="STRING" id="93625.A0A409WRL4"/>
<dbReference type="SUPFAM" id="SSF81406">
    <property type="entry name" value="Mitochondrial cytochrome c oxidase subunit IV"/>
    <property type="match status" value="1"/>
</dbReference>